<dbReference type="EMBL" id="CP031417">
    <property type="protein sequence ID" value="AXK80872.1"/>
    <property type="molecule type" value="Genomic_DNA"/>
</dbReference>
<evidence type="ECO:0000313" key="2">
    <source>
        <dbReference type="EMBL" id="AXK80872.1"/>
    </source>
</evidence>
<accession>A0A345ZVC5</accession>
<dbReference type="NCBIfam" id="NF047412">
    <property type="entry name" value="sig_GCG_CRPN_rpt"/>
    <property type="match status" value="1"/>
</dbReference>
<reference evidence="2 3" key="1">
    <citation type="submission" date="2018-07" db="EMBL/GenBank/DDBJ databases">
        <authorList>
            <person name="Quirk P.G."/>
            <person name="Krulwich T.A."/>
        </authorList>
    </citation>
    <scope>NUCLEOTIDE SEQUENCE [LARGE SCALE GENOMIC DNA]</scope>
    <source>
        <strain evidence="2 3">CC-BB4</strain>
    </source>
</reference>
<name>A0A345ZVC5_9HYPH</name>
<dbReference type="AlphaFoldDB" id="A0A345ZVC5"/>
<sequence>MAVGVAALAGSTVAEARDGCGRGYYYDGYACRPERHYRPPPPGYYPPPDRYGPPPRYYEPAPAPGFQFNFGGGGDDRRYARPVRGRDGRPTCAQRGYTIQDGLCKPYRGY</sequence>
<gene>
    <name evidence="2" type="ORF">DW352_10335</name>
</gene>
<proteinExistence type="predicted"/>
<feature type="region of interest" description="Disordered" evidence="1">
    <location>
        <begin position="33"/>
        <end position="55"/>
    </location>
</feature>
<dbReference type="RefSeq" id="WP_115690938.1">
    <property type="nucleotide sequence ID" value="NZ_CP031417.1"/>
</dbReference>
<protein>
    <submittedName>
        <fullName evidence="2">Uncharacterized protein</fullName>
    </submittedName>
</protein>
<feature type="region of interest" description="Disordered" evidence="1">
    <location>
        <begin position="69"/>
        <end position="92"/>
    </location>
</feature>
<feature type="compositionally biased region" description="Basic and acidic residues" evidence="1">
    <location>
        <begin position="74"/>
        <end position="89"/>
    </location>
</feature>
<organism evidence="2 3">
    <name type="scientific">Pseudolabrys taiwanensis</name>
    <dbReference type="NCBI Taxonomy" id="331696"/>
    <lineage>
        <taxon>Bacteria</taxon>
        <taxon>Pseudomonadati</taxon>
        <taxon>Pseudomonadota</taxon>
        <taxon>Alphaproteobacteria</taxon>
        <taxon>Hyphomicrobiales</taxon>
        <taxon>Xanthobacteraceae</taxon>
        <taxon>Pseudolabrys</taxon>
    </lineage>
</organism>
<evidence type="ECO:0000313" key="3">
    <source>
        <dbReference type="Proteomes" id="UP000254889"/>
    </source>
</evidence>
<dbReference type="KEGG" id="ptaw:DW352_10335"/>
<dbReference type="Proteomes" id="UP000254889">
    <property type="component" value="Chromosome"/>
</dbReference>
<dbReference type="InterPro" id="IPR058110">
    <property type="entry name" value="GCG_CRPN_dom"/>
</dbReference>
<evidence type="ECO:0000256" key="1">
    <source>
        <dbReference type="SAM" id="MobiDB-lite"/>
    </source>
</evidence>
<keyword evidence="3" id="KW-1185">Reference proteome</keyword>
<feature type="compositionally biased region" description="Pro residues" evidence="1">
    <location>
        <begin position="39"/>
        <end position="55"/>
    </location>
</feature>